<proteinExistence type="predicted"/>
<accession>H5UTY3</accession>
<feature type="chain" id="PRO_5038541383" description="Putative host cell surface-exposed lipoprotein Ltp-like HTH region domain-containing protein" evidence="1">
    <location>
        <begin position="26"/>
        <end position="163"/>
    </location>
</feature>
<comment type="caution">
    <text evidence="3">The sequence shown here is derived from an EMBL/GenBank/DDBJ whole genome shotgun (WGS) entry which is preliminary data.</text>
</comment>
<feature type="signal peptide" evidence="1">
    <location>
        <begin position="1"/>
        <end position="25"/>
    </location>
</feature>
<keyword evidence="4" id="KW-1185">Reference proteome</keyword>
<evidence type="ECO:0000256" key="1">
    <source>
        <dbReference type="SAM" id="SignalP"/>
    </source>
</evidence>
<dbReference type="InterPro" id="IPR036388">
    <property type="entry name" value="WH-like_DNA-bd_sf"/>
</dbReference>
<reference evidence="3 4" key="1">
    <citation type="submission" date="2012-02" db="EMBL/GenBank/DDBJ databases">
        <title>Whole genome shotgun sequence of Mobilicoccus pelagius NBRC 104925.</title>
        <authorList>
            <person name="Yoshida Y."/>
            <person name="Hosoyama A."/>
            <person name="Tsuchikane K."/>
            <person name="Katsumata H."/>
            <person name="Yamazaki S."/>
            <person name="Fujita N."/>
        </authorList>
    </citation>
    <scope>NUCLEOTIDE SEQUENCE [LARGE SCALE GENOMIC DNA]</scope>
    <source>
        <strain evidence="3 4">NBRC 104925</strain>
    </source>
</reference>
<evidence type="ECO:0000313" key="3">
    <source>
        <dbReference type="EMBL" id="GAB49191.1"/>
    </source>
</evidence>
<feature type="domain" description="Putative host cell surface-exposed lipoprotein Ltp-like HTH region" evidence="2">
    <location>
        <begin position="66"/>
        <end position="112"/>
    </location>
</feature>
<dbReference type="InterPro" id="IPR011434">
    <property type="entry name" value="Ltp-like_HTH"/>
</dbReference>
<dbReference type="eggNOG" id="COG3064">
    <property type="taxonomic scope" value="Bacteria"/>
</dbReference>
<keyword evidence="1" id="KW-0732">Signal</keyword>
<protein>
    <recommendedName>
        <fullName evidence="2">Putative host cell surface-exposed lipoprotein Ltp-like HTH region domain-containing protein</fullName>
    </recommendedName>
</protein>
<dbReference type="AlphaFoldDB" id="H5UTY3"/>
<dbReference type="Pfam" id="PF07553">
    <property type="entry name" value="Lipoprotein_Ltp"/>
    <property type="match status" value="2"/>
</dbReference>
<evidence type="ECO:0000259" key="2">
    <source>
        <dbReference type="Pfam" id="PF07553"/>
    </source>
</evidence>
<gene>
    <name evidence="3" type="ORF">MOPEL_098_00580</name>
</gene>
<sequence>MESHGPRRLTSLALALAASGSFAMAVPAAAQTTTVRTTRATTVTAVTTAAPRTSAGKTAARSVSREKANALKAARQYLAMGPFSKRGLHNQLTSRYGSQFSKAAGTYAVNNVKANWNAQAVRAGRVYLEMGLSREEVRQQLKSPYGEKFTKAEADYALRHLPR</sequence>
<dbReference type="STRING" id="1089455.MOPEL_098_00580"/>
<dbReference type="EMBL" id="BAFE01000075">
    <property type="protein sequence ID" value="GAB49191.1"/>
    <property type="molecule type" value="Genomic_DNA"/>
</dbReference>
<dbReference type="Proteomes" id="UP000004367">
    <property type="component" value="Unassembled WGS sequence"/>
</dbReference>
<organism evidence="3 4">
    <name type="scientific">Mobilicoccus pelagius NBRC 104925</name>
    <dbReference type="NCBI Taxonomy" id="1089455"/>
    <lineage>
        <taxon>Bacteria</taxon>
        <taxon>Bacillati</taxon>
        <taxon>Actinomycetota</taxon>
        <taxon>Actinomycetes</taxon>
        <taxon>Micrococcales</taxon>
        <taxon>Dermatophilaceae</taxon>
        <taxon>Mobilicoccus</taxon>
    </lineage>
</organism>
<dbReference type="OrthoDB" id="2004788at2"/>
<name>H5UTY3_9MICO</name>
<evidence type="ECO:0000313" key="4">
    <source>
        <dbReference type="Proteomes" id="UP000004367"/>
    </source>
</evidence>
<feature type="domain" description="Putative host cell surface-exposed lipoprotein Ltp-like HTH region" evidence="2">
    <location>
        <begin position="115"/>
        <end position="161"/>
    </location>
</feature>
<dbReference type="Gene3D" id="1.10.10.10">
    <property type="entry name" value="Winged helix-like DNA-binding domain superfamily/Winged helix DNA-binding domain"/>
    <property type="match status" value="2"/>
</dbReference>
<dbReference type="RefSeq" id="WP_009483088.1">
    <property type="nucleotide sequence ID" value="NZ_BAFE01000075.1"/>
</dbReference>